<dbReference type="OMA" id="KKVTGRW"/>
<proteinExistence type="predicted"/>
<dbReference type="GO" id="GO:0016757">
    <property type="term" value="F:glycosyltransferase activity"/>
    <property type="evidence" value="ECO:0000318"/>
    <property type="project" value="GO_Central"/>
</dbReference>
<dbReference type="InterPro" id="IPR007657">
    <property type="entry name" value="Glycosyltransferase_61"/>
</dbReference>
<sequence>MAYFLARASFALKRPSSVMLAAFSCAFILVVYFSAWRLVGCSSEGCPEPFRSGEIPERNPPGERFECNRESPLTDYCTLRGDVRVDFRAGEIFLVARHPDTPRGSLAVRPYARKWDAPVMATVTEQKLRAVDARAEPALAPRCTADRDSPGVLFSAGGHSGAIFHDFNEVLLPLFQTTQAFQREVTLIISDLKGPWWFRAPPAESFAGTFTRHPIKLMGSSRDTAGKMQGVGCFPSLIVGLKDNFCLYDELGGRDERSEMNSVHAFRRGEVPLLCMVQRQTTRRLTNYDALRAVALNAGFKVSDVVFENLAPRESVRTMRACDSLVGVHGAGLSNTLFMRPGSVLLQIIPFGEHAEVSLVGREFRNVADVIGFAYSECNVPAENSSLWARYKVTDRVLADPRGLWEEDADKAMKMYHSQDVSVPETVFEELLREMRGNFAFHDAGAASWDAFTQSSRFRF</sequence>
<keyword evidence="3" id="KW-0325">Glycoprotein</keyword>
<dbReference type="GO" id="GO:0016763">
    <property type="term" value="F:pentosyltransferase activity"/>
    <property type="evidence" value="ECO:0007669"/>
    <property type="project" value="UniProtKB-ARBA"/>
</dbReference>
<evidence type="ECO:0000256" key="2">
    <source>
        <dbReference type="ARBA" id="ARBA00022679"/>
    </source>
</evidence>
<dbReference type="GO" id="GO:0005794">
    <property type="term" value="C:Golgi apparatus"/>
    <property type="evidence" value="ECO:0007669"/>
    <property type="project" value="UniProtKB-ARBA"/>
</dbReference>
<evidence type="ECO:0000313" key="5">
    <source>
        <dbReference type="EMBL" id="GAQ80674.1"/>
    </source>
</evidence>
<dbReference type="InterPro" id="IPR049625">
    <property type="entry name" value="Glyco_transf_61_cat"/>
</dbReference>
<dbReference type="PANTHER" id="PTHR20961:SF124">
    <property type="entry name" value="GLYCOSYLTRANSFERASE"/>
    <property type="match status" value="1"/>
</dbReference>
<keyword evidence="6" id="KW-1185">Reference proteome</keyword>
<keyword evidence="1" id="KW-0328">Glycosyltransferase</keyword>
<dbReference type="EMBL" id="DF237008">
    <property type="protein sequence ID" value="GAQ80674.1"/>
    <property type="molecule type" value="Genomic_DNA"/>
</dbReference>
<gene>
    <name evidence="5" type="ORF">KFL_000590270</name>
</gene>
<accession>A0A1Y1HPW5</accession>
<evidence type="ECO:0000259" key="4">
    <source>
        <dbReference type="Pfam" id="PF04577"/>
    </source>
</evidence>
<dbReference type="Proteomes" id="UP000054558">
    <property type="component" value="Unassembled WGS sequence"/>
</dbReference>
<dbReference type="Pfam" id="PF04577">
    <property type="entry name" value="Glyco_transf_61"/>
    <property type="match status" value="1"/>
</dbReference>
<dbReference type="PROSITE" id="PS51257">
    <property type="entry name" value="PROKAR_LIPOPROTEIN"/>
    <property type="match status" value="1"/>
</dbReference>
<evidence type="ECO:0000256" key="3">
    <source>
        <dbReference type="ARBA" id="ARBA00023180"/>
    </source>
</evidence>
<organism evidence="5 6">
    <name type="scientific">Klebsormidium nitens</name>
    <name type="common">Green alga</name>
    <name type="synonym">Ulothrix nitens</name>
    <dbReference type="NCBI Taxonomy" id="105231"/>
    <lineage>
        <taxon>Eukaryota</taxon>
        <taxon>Viridiplantae</taxon>
        <taxon>Streptophyta</taxon>
        <taxon>Klebsormidiophyceae</taxon>
        <taxon>Klebsormidiales</taxon>
        <taxon>Klebsormidiaceae</taxon>
        <taxon>Klebsormidium</taxon>
    </lineage>
</organism>
<evidence type="ECO:0000256" key="1">
    <source>
        <dbReference type="ARBA" id="ARBA00022676"/>
    </source>
</evidence>
<dbReference type="AlphaFoldDB" id="A0A1Y1HPW5"/>
<dbReference type="OrthoDB" id="529273at2759"/>
<feature type="domain" description="Glycosyltransferase 61 catalytic" evidence="4">
    <location>
        <begin position="272"/>
        <end position="345"/>
    </location>
</feature>
<keyword evidence="2 5" id="KW-0808">Transferase</keyword>
<reference evidence="5 6" key="1">
    <citation type="journal article" date="2014" name="Nat. Commun.">
        <title>Klebsormidium flaccidum genome reveals primary factors for plant terrestrial adaptation.</title>
        <authorList>
            <person name="Hori K."/>
            <person name="Maruyama F."/>
            <person name="Fujisawa T."/>
            <person name="Togashi T."/>
            <person name="Yamamoto N."/>
            <person name="Seo M."/>
            <person name="Sato S."/>
            <person name="Yamada T."/>
            <person name="Mori H."/>
            <person name="Tajima N."/>
            <person name="Moriyama T."/>
            <person name="Ikeuchi M."/>
            <person name="Watanabe M."/>
            <person name="Wada H."/>
            <person name="Kobayashi K."/>
            <person name="Saito M."/>
            <person name="Masuda T."/>
            <person name="Sasaki-Sekimoto Y."/>
            <person name="Mashiguchi K."/>
            <person name="Awai K."/>
            <person name="Shimojima M."/>
            <person name="Masuda S."/>
            <person name="Iwai M."/>
            <person name="Nobusawa T."/>
            <person name="Narise T."/>
            <person name="Kondo S."/>
            <person name="Saito H."/>
            <person name="Sato R."/>
            <person name="Murakawa M."/>
            <person name="Ihara Y."/>
            <person name="Oshima-Yamada Y."/>
            <person name="Ohtaka K."/>
            <person name="Satoh M."/>
            <person name="Sonobe K."/>
            <person name="Ishii M."/>
            <person name="Ohtani R."/>
            <person name="Kanamori-Sato M."/>
            <person name="Honoki R."/>
            <person name="Miyazaki D."/>
            <person name="Mochizuki H."/>
            <person name="Umetsu J."/>
            <person name="Higashi K."/>
            <person name="Shibata D."/>
            <person name="Kamiya Y."/>
            <person name="Sato N."/>
            <person name="Nakamura Y."/>
            <person name="Tabata S."/>
            <person name="Ida S."/>
            <person name="Kurokawa K."/>
            <person name="Ohta H."/>
        </authorList>
    </citation>
    <scope>NUCLEOTIDE SEQUENCE [LARGE SCALE GENOMIC DNA]</scope>
    <source>
        <strain evidence="5 6">NIES-2285</strain>
    </source>
</reference>
<protein>
    <submittedName>
        <fullName evidence="5">Glycosyltransferase family 61 protein</fullName>
    </submittedName>
</protein>
<evidence type="ECO:0000313" key="6">
    <source>
        <dbReference type="Proteomes" id="UP000054558"/>
    </source>
</evidence>
<dbReference type="PANTHER" id="PTHR20961">
    <property type="entry name" value="GLYCOSYLTRANSFERASE"/>
    <property type="match status" value="1"/>
</dbReference>
<name>A0A1Y1HPW5_KLENI</name>